<dbReference type="GO" id="GO:0008270">
    <property type="term" value="F:zinc ion binding"/>
    <property type="evidence" value="ECO:0007669"/>
    <property type="project" value="UniProtKB-KW"/>
</dbReference>
<evidence type="ECO:0000313" key="10">
    <source>
        <dbReference type="Proteomes" id="UP000268321"/>
    </source>
</evidence>
<dbReference type="InterPro" id="IPR027370">
    <property type="entry name" value="Znf-RING_euk"/>
</dbReference>
<evidence type="ECO:0000256" key="6">
    <source>
        <dbReference type="PROSITE-ProRule" id="PRU00175"/>
    </source>
</evidence>
<dbReference type="GO" id="GO:0005737">
    <property type="term" value="C:cytoplasm"/>
    <property type="evidence" value="ECO:0007669"/>
    <property type="project" value="UniProtKB-SubCell"/>
</dbReference>
<dbReference type="InterPro" id="IPR039739">
    <property type="entry name" value="MAG2/RNF10"/>
</dbReference>
<sequence length="574" mass="65012">MTSSNTIKSDGTGGNARNEGGQSRAAKKNAASIKHLLEFLLYRDLPEYRQQLDHSFDNYSGPQNSGRLRMPQKRTKHHLHGMRFINVNYKFVVDCRKPYLAQQLDPNVPVDQEDILCIVTPQGTACPICLSEELMAPRMITSCGHVLCLPCLLALLDSKLPASMKRESKAVVEKYTDCPLCASVIRRGEIKPVVVDTTDVRFDMPKVNDEVVLTLMARQSSQIVPVPSAAFSETGDAGCGQFPWADQLQTAPFLRIYRGSLDYVIAMYDQEKAALKDAYENDRDTFFVSGKLLALAYQSIDEDLKSWTEKFLSEYQPEHVTGNPAAADAWKTAFYYYQTGFKCATTFILSALDMKVLKASYGSDYLQLPPSVVAKVENICYDEMDEELATSRYKYILHLPLGTQLGFLECCWQNNEYILPDAWATYKSELLKRSKKSARKLHQEEKSQQRAFHEEERRAREYIEEVNHGAISVPHDPVQWANSGGIGPLSITYHRELPALLRDSPTRSRSLSADASESTQRSVWGTKIPKTEAEEQDDGWDADEMIRKAREEIEKQEGKKQKKKYILILTNGWP</sequence>
<dbReference type="PANTHER" id="PTHR12983:SF9">
    <property type="entry name" value="E3 UBIQUITIN-PROTEIN LIGASE RNF10"/>
    <property type="match status" value="1"/>
</dbReference>
<evidence type="ECO:0000256" key="3">
    <source>
        <dbReference type="ARBA" id="ARBA00022723"/>
    </source>
</evidence>
<dbReference type="PROSITE" id="PS00518">
    <property type="entry name" value="ZF_RING_1"/>
    <property type="match status" value="1"/>
</dbReference>
<feature type="domain" description="RING-type" evidence="8">
    <location>
        <begin position="126"/>
        <end position="181"/>
    </location>
</feature>
<evidence type="ECO:0000256" key="2">
    <source>
        <dbReference type="ARBA" id="ARBA00022490"/>
    </source>
</evidence>
<feature type="region of interest" description="Disordered" evidence="7">
    <location>
        <begin position="1"/>
        <end position="27"/>
    </location>
</feature>
<reference evidence="10" key="1">
    <citation type="journal article" date="2018" name="Nat. Microbiol.">
        <title>Leveraging single-cell genomics to expand the fungal tree of life.</title>
        <authorList>
            <person name="Ahrendt S.R."/>
            <person name="Quandt C.A."/>
            <person name="Ciobanu D."/>
            <person name="Clum A."/>
            <person name="Salamov A."/>
            <person name="Andreopoulos B."/>
            <person name="Cheng J.F."/>
            <person name="Woyke T."/>
            <person name="Pelin A."/>
            <person name="Henrissat B."/>
            <person name="Reynolds N.K."/>
            <person name="Benny G.L."/>
            <person name="Smith M.E."/>
            <person name="James T.Y."/>
            <person name="Grigoriev I.V."/>
        </authorList>
    </citation>
    <scope>NUCLEOTIDE SEQUENCE [LARGE SCALE GENOMIC DNA]</scope>
    <source>
        <strain evidence="10">Baker2002</strain>
    </source>
</reference>
<evidence type="ECO:0000256" key="1">
    <source>
        <dbReference type="ARBA" id="ARBA00004496"/>
    </source>
</evidence>
<dbReference type="InterPro" id="IPR001841">
    <property type="entry name" value="Znf_RING"/>
</dbReference>
<dbReference type="GO" id="GO:0045944">
    <property type="term" value="P:positive regulation of transcription by RNA polymerase II"/>
    <property type="evidence" value="ECO:0007669"/>
    <property type="project" value="TreeGrafter"/>
</dbReference>
<keyword evidence="2" id="KW-0963">Cytoplasm</keyword>
<name>A0A4P9Z9B5_9ASCO</name>
<organism evidence="9 10">
    <name type="scientific">Metschnikowia bicuspidata</name>
    <dbReference type="NCBI Taxonomy" id="27322"/>
    <lineage>
        <taxon>Eukaryota</taxon>
        <taxon>Fungi</taxon>
        <taxon>Dikarya</taxon>
        <taxon>Ascomycota</taxon>
        <taxon>Saccharomycotina</taxon>
        <taxon>Pichiomycetes</taxon>
        <taxon>Metschnikowiaceae</taxon>
        <taxon>Metschnikowia</taxon>
    </lineage>
</organism>
<evidence type="ECO:0000259" key="8">
    <source>
        <dbReference type="PROSITE" id="PS50089"/>
    </source>
</evidence>
<evidence type="ECO:0000256" key="4">
    <source>
        <dbReference type="ARBA" id="ARBA00022771"/>
    </source>
</evidence>
<dbReference type="Proteomes" id="UP000268321">
    <property type="component" value="Unassembled WGS sequence"/>
</dbReference>
<protein>
    <recommendedName>
        <fullName evidence="8">RING-type domain-containing protein</fullName>
    </recommendedName>
</protein>
<dbReference type="GO" id="GO:0000976">
    <property type="term" value="F:transcription cis-regulatory region binding"/>
    <property type="evidence" value="ECO:0007669"/>
    <property type="project" value="TreeGrafter"/>
</dbReference>
<proteinExistence type="predicted"/>
<evidence type="ECO:0000256" key="5">
    <source>
        <dbReference type="ARBA" id="ARBA00022833"/>
    </source>
</evidence>
<dbReference type="Pfam" id="PF13445">
    <property type="entry name" value="zf-RING_UBOX"/>
    <property type="match status" value="1"/>
</dbReference>
<dbReference type="InterPro" id="IPR017907">
    <property type="entry name" value="Znf_RING_CS"/>
</dbReference>
<feature type="compositionally biased region" description="Polar residues" evidence="7">
    <location>
        <begin position="507"/>
        <end position="523"/>
    </location>
</feature>
<accession>A0A4P9Z9B5</accession>
<feature type="region of interest" description="Disordered" evidence="7">
    <location>
        <begin position="504"/>
        <end position="542"/>
    </location>
</feature>
<dbReference type="SMART" id="SM00184">
    <property type="entry name" value="RING"/>
    <property type="match status" value="1"/>
</dbReference>
<dbReference type="SUPFAM" id="SSF57850">
    <property type="entry name" value="RING/U-box"/>
    <property type="match status" value="1"/>
</dbReference>
<comment type="subcellular location">
    <subcellularLocation>
        <location evidence="1">Cytoplasm</location>
    </subcellularLocation>
</comment>
<keyword evidence="4 6" id="KW-0863">Zinc-finger</keyword>
<dbReference type="PROSITE" id="PS50089">
    <property type="entry name" value="ZF_RING_2"/>
    <property type="match status" value="1"/>
</dbReference>
<evidence type="ECO:0000256" key="7">
    <source>
        <dbReference type="SAM" id="MobiDB-lite"/>
    </source>
</evidence>
<dbReference type="AlphaFoldDB" id="A0A4P9Z9B5"/>
<dbReference type="EMBL" id="ML004505">
    <property type="protein sequence ID" value="RKP29158.1"/>
    <property type="molecule type" value="Genomic_DNA"/>
</dbReference>
<keyword evidence="3" id="KW-0479">Metal-binding</keyword>
<dbReference type="PANTHER" id="PTHR12983">
    <property type="entry name" value="RING FINGER 10 FAMILY MEMBER"/>
    <property type="match status" value="1"/>
</dbReference>
<dbReference type="InterPro" id="IPR013083">
    <property type="entry name" value="Znf_RING/FYVE/PHD"/>
</dbReference>
<dbReference type="Gene3D" id="3.30.40.10">
    <property type="entry name" value="Zinc/RING finger domain, C3HC4 (zinc finger)"/>
    <property type="match status" value="1"/>
</dbReference>
<gene>
    <name evidence="9" type="ORF">METBISCDRAFT_19292</name>
</gene>
<evidence type="ECO:0000313" key="9">
    <source>
        <dbReference type="EMBL" id="RKP29158.1"/>
    </source>
</evidence>
<keyword evidence="10" id="KW-1185">Reference proteome</keyword>
<dbReference type="OrthoDB" id="302966at2759"/>
<keyword evidence="5" id="KW-0862">Zinc</keyword>